<sequence>MLELMRKFTDQKKAEGYTLEEITDMLMNMSIADLQATLQSVQEVQQ</sequence>
<keyword evidence="1" id="KW-0614">Plasmid</keyword>
<organism evidence="1 2">
    <name type="scientific">Paenibacillus rhizovicinus</name>
    <dbReference type="NCBI Taxonomy" id="2704463"/>
    <lineage>
        <taxon>Bacteria</taxon>
        <taxon>Bacillati</taxon>
        <taxon>Bacillota</taxon>
        <taxon>Bacilli</taxon>
        <taxon>Bacillales</taxon>
        <taxon>Paenibacillaceae</taxon>
        <taxon>Paenibacillus</taxon>
    </lineage>
</organism>
<dbReference type="RefSeq" id="WP_162645851.1">
    <property type="nucleotide sequence ID" value="NZ_CP048288.1"/>
</dbReference>
<keyword evidence="2" id="KW-1185">Reference proteome</keyword>
<proteinExistence type="predicted"/>
<evidence type="ECO:0000313" key="1">
    <source>
        <dbReference type="EMBL" id="QHW35717.1"/>
    </source>
</evidence>
<geneLocation type="plasmid" evidence="1 2">
    <name>unnamed2</name>
</geneLocation>
<reference evidence="1 2" key="1">
    <citation type="submission" date="2020-02" db="EMBL/GenBank/DDBJ databases">
        <title>Paenibacillus sp. nov., isolated from rhizosphere soil of tomato.</title>
        <authorList>
            <person name="Weon H.-Y."/>
            <person name="Lee S.A."/>
        </authorList>
    </citation>
    <scope>NUCLEOTIDE SEQUENCE [LARGE SCALE GENOMIC DNA]</scope>
    <source>
        <strain evidence="1 2">14171R-81</strain>
        <plasmid evidence="1 2">unnamed2</plasmid>
    </source>
</reference>
<protein>
    <submittedName>
        <fullName evidence="1">Uncharacterized protein</fullName>
    </submittedName>
</protein>
<dbReference type="KEGG" id="prz:GZH47_33020"/>
<dbReference type="Proteomes" id="UP000479114">
    <property type="component" value="Plasmid unnamed2"/>
</dbReference>
<gene>
    <name evidence="1" type="ORF">GZH47_33020</name>
</gene>
<dbReference type="AlphaFoldDB" id="A0A6C0PB04"/>
<evidence type="ECO:0000313" key="2">
    <source>
        <dbReference type="Proteomes" id="UP000479114"/>
    </source>
</evidence>
<accession>A0A6C0PB04</accession>
<dbReference type="EMBL" id="CP048288">
    <property type="protein sequence ID" value="QHW35717.1"/>
    <property type="molecule type" value="Genomic_DNA"/>
</dbReference>
<name>A0A6C0PB04_9BACL</name>